<dbReference type="RefSeq" id="WP_077449605.1">
    <property type="nucleotide sequence ID" value="NZ_FUGD01000131.1"/>
</dbReference>
<name>A0A1R4EI91_9GAMM</name>
<evidence type="ECO:0000313" key="1">
    <source>
        <dbReference type="EMBL" id="SJM38247.1"/>
    </source>
</evidence>
<dbReference type="Proteomes" id="UP000188169">
    <property type="component" value="Unassembled WGS sequence"/>
</dbReference>
<dbReference type="AlphaFoldDB" id="A0A1R4EI91"/>
<dbReference type="OrthoDB" id="6660515at2"/>
<gene>
    <name evidence="1" type="ORF">A1019T_02237</name>
</gene>
<accession>A0A1R4EI91</accession>
<reference evidence="2" key="1">
    <citation type="submission" date="2017-02" db="EMBL/GenBank/DDBJ databases">
        <authorList>
            <person name="Mornico D."/>
        </authorList>
    </citation>
    <scope>NUCLEOTIDE SEQUENCE [LARGE SCALE GENOMIC DNA]</scope>
</reference>
<sequence>MTAAYQAPANPMTPSPKGVDSAVPALLVQQRHILGMMGLDIWVQRDRATSTVDYDAVVEQHNQRVNDQASQSRQHMGQAVVSEAPLAVDHNGQASKPATAAVTEAPVISRPDISRSDIDRPVVETGNLTANPIQALKQKLDVSEGQSTQAKVSLADSLEQVAPFEIVGVSFKDWVLIADAETFKQPQQLALWENILSALSLSPQVLKFPICPGISDKESANASVAGFIFCLAKRNDVKVGALTEMPKSLSHPQLVTLPYLADMLQNSDLKKQLWQTLNQK</sequence>
<evidence type="ECO:0000313" key="2">
    <source>
        <dbReference type="Proteomes" id="UP000188169"/>
    </source>
</evidence>
<protein>
    <recommendedName>
        <fullName evidence="3">DNA polymerase III subunit psi</fullName>
    </recommendedName>
</protein>
<organism evidence="1 2">
    <name type="scientific">Psychrobacter pasteurii</name>
    <dbReference type="NCBI Taxonomy" id="1945520"/>
    <lineage>
        <taxon>Bacteria</taxon>
        <taxon>Pseudomonadati</taxon>
        <taxon>Pseudomonadota</taxon>
        <taxon>Gammaproteobacteria</taxon>
        <taxon>Moraxellales</taxon>
        <taxon>Moraxellaceae</taxon>
        <taxon>Psychrobacter</taxon>
    </lineage>
</organism>
<proteinExistence type="predicted"/>
<keyword evidence="2" id="KW-1185">Reference proteome</keyword>
<evidence type="ECO:0008006" key="3">
    <source>
        <dbReference type="Google" id="ProtNLM"/>
    </source>
</evidence>
<dbReference type="EMBL" id="FUGD01000131">
    <property type="protein sequence ID" value="SJM38247.1"/>
    <property type="molecule type" value="Genomic_DNA"/>
</dbReference>